<proteinExistence type="predicted"/>
<evidence type="ECO:0000259" key="4">
    <source>
        <dbReference type="PROSITE" id="PS50887"/>
    </source>
</evidence>
<gene>
    <name evidence="5" type="ORF">DFR38_10731</name>
</gene>
<dbReference type="NCBIfam" id="TIGR00254">
    <property type="entry name" value="GGDEF"/>
    <property type="match status" value="1"/>
</dbReference>
<dbReference type="EMBL" id="QJKC01000007">
    <property type="protein sequence ID" value="PXX48247.1"/>
    <property type="molecule type" value="Genomic_DNA"/>
</dbReference>
<evidence type="ECO:0000256" key="2">
    <source>
        <dbReference type="ARBA" id="ARBA00034247"/>
    </source>
</evidence>
<evidence type="ECO:0000313" key="5">
    <source>
        <dbReference type="EMBL" id="PXX48247.1"/>
    </source>
</evidence>
<dbReference type="SMART" id="SM00267">
    <property type="entry name" value="GGDEF"/>
    <property type="match status" value="1"/>
</dbReference>
<dbReference type="AlphaFoldDB" id="A0A318JJQ3"/>
<comment type="catalytic activity">
    <reaction evidence="2">
        <text>2 GTP = 3',3'-c-di-GMP + 2 diphosphate</text>
        <dbReference type="Rhea" id="RHEA:24898"/>
        <dbReference type="ChEBI" id="CHEBI:33019"/>
        <dbReference type="ChEBI" id="CHEBI:37565"/>
        <dbReference type="ChEBI" id="CHEBI:58805"/>
        <dbReference type="EC" id="2.7.7.65"/>
    </reaction>
</comment>
<keyword evidence="3" id="KW-1133">Transmembrane helix</keyword>
<dbReference type="InterPro" id="IPR043128">
    <property type="entry name" value="Rev_trsase/Diguanyl_cyclase"/>
</dbReference>
<reference evidence="5 6" key="1">
    <citation type="submission" date="2018-05" db="EMBL/GenBank/DDBJ databases">
        <title>Genomic Encyclopedia of Type Strains, Phase IV (KMG-IV): sequencing the most valuable type-strain genomes for metagenomic binning, comparative biology and taxonomic classification.</title>
        <authorList>
            <person name="Goeker M."/>
        </authorList>
    </citation>
    <scope>NUCLEOTIDE SEQUENCE [LARGE SCALE GENOMIC DNA]</scope>
    <source>
        <strain evidence="5 6">DSM 25134</strain>
    </source>
</reference>
<keyword evidence="6" id="KW-1185">Reference proteome</keyword>
<dbReference type="GO" id="GO:1902201">
    <property type="term" value="P:negative regulation of bacterial-type flagellum-dependent cell motility"/>
    <property type="evidence" value="ECO:0007669"/>
    <property type="project" value="TreeGrafter"/>
</dbReference>
<dbReference type="OrthoDB" id="9813903at2"/>
<keyword evidence="3" id="KW-0812">Transmembrane</keyword>
<dbReference type="PANTHER" id="PTHR45138:SF9">
    <property type="entry name" value="DIGUANYLATE CYCLASE DGCM-RELATED"/>
    <property type="match status" value="1"/>
</dbReference>
<dbReference type="PROSITE" id="PS50887">
    <property type="entry name" value="GGDEF"/>
    <property type="match status" value="1"/>
</dbReference>
<feature type="transmembrane region" description="Helical" evidence="3">
    <location>
        <begin position="69"/>
        <end position="91"/>
    </location>
</feature>
<sequence length="498" mass="55564">MNTDVSGPSAALPLASPDAALRPPAITPWRLWRIISRRERCILFGGWLCSVLLSLGLGVLSVAENWSGMPLQFGGVTVYITVYPALLISLWWSLCLGWWWGALPAYLTTLVLALYAGMAWQWAALFAFADPLGVAVMVLGFRALPMLRGLRSLESVLHFVQLSFVGSIFSSSGALIWTYCNKQAFSELLPIWQGWWLGFFLQNLLLVGPVLAQSWRATDRWLSRHQALPPASEAESRHLIVLLLVLVSLGALVYGYLSLSLGSSLLLGQLQHGLSPELRQAATVMTQTGWVFFWVFALQVLFNAFFAYRLFLHWQGRNQQLLTALKQSNAYLAQLVRLDGLTGLLNRRSGDEVLQQEWLRSQRSGQQAVLIMLDIDHFKQVNDEYGHDVGDRVIERVATLLLEHTRAIDTAIRYGGEEFLLLLPHTTQEGGVQLAERLRQQMAARTLHCNDVEVSVTLSLGVAATTMVMQDKAAWVKQADMALYQAKRAGRNRVVAAH</sequence>
<feature type="transmembrane region" description="Helical" evidence="3">
    <location>
        <begin position="41"/>
        <end position="63"/>
    </location>
</feature>
<dbReference type="Proteomes" id="UP000248395">
    <property type="component" value="Unassembled WGS sequence"/>
</dbReference>
<feature type="transmembrane region" description="Helical" evidence="3">
    <location>
        <begin position="199"/>
        <end position="218"/>
    </location>
</feature>
<protein>
    <recommendedName>
        <fullName evidence="1">diguanylate cyclase</fullName>
        <ecNumber evidence="1">2.7.7.65</ecNumber>
    </recommendedName>
</protein>
<feature type="domain" description="GGDEF" evidence="4">
    <location>
        <begin position="366"/>
        <end position="498"/>
    </location>
</feature>
<evidence type="ECO:0000313" key="6">
    <source>
        <dbReference type="Proteomes" id="UP000248395"/>
    </source>
</evidence>
<dbReference type="Gene3D" id="3.30.70.270">
    <property type="match status" value="1"/>
</dbReference>
<dbReference type="CDD" id="cd01949">
    <property type="entry name" value="GGDEF"/>
    <property type="match status" value="1"/>
</dbReference>
<dbReference type="SUPFAM" id="SSF55073">
    <property type="entry name" value="Nucleotide cyclase"/>
    <property type="match status" value="1"/>
</dbReference>
<dbReference type="PANTHER" id="PTHR45138">
    <property type="entry name" value="REGULATORY COMPONENTS OF SENSORY TRANSDUCTION SYSTEM"/>
    <property type="match status" value="1"/>
</dbReference>
<dbReference type="GO" id="GO:0052621">
    <property type="term" value="F:diguanylate cyclase activity"/>
    <property type="evidence" value="ECO:0007669"/>
    <property type="project" value="UniProtKB-EC"/>
</dbReference>
<evidence type="ECO:0000256" key="3">
    <source>
        <dbReference type="SAM" id="Phobius"/>
    </source>
</evidence>
<feature type="transmembrane region" description="Helical" evidence="3">
    <location>
        <begin position="122"/>
        <end position="144"/>
    </location>
</feature>
<accession>A0A318JJQ3</accession>
<dbReference type="GO" id="GO:0005886">
    <property type="term" value="C:plasma membrane"/>
    <property type="evidence" value="ECO:0007669"/>
    <property type="project" value="TreeGrafter"/>
</dbReference>
<keyword evidence="3" id="KW-0472">Membrane</keyword>
<dbReference type="EC" id="2.7.7.65" evidence="1"/>
<dbReference type="InterPro" id="IPR050469">
    <property type="entry name" value="Diguanylate_Cyclase"/>
</dbReference>
<evidence type="ECO:0000256" key="1">
    <source>
        <dbReference type="ARBA" id="ARBA00012528"/>
    </source>
</evidence>
<comment type="caution">
    <text evidence="5">The sequence shown here is derived from an EMBL/GenBank/DDBJ whole genome shotgun (WGS) entry which is preliminary data.</text>
</comment>
<dbReference type="InterPro" id="IPR000160">
    <property type="entry name" value="GGDEF_dom"/>
</dbReference>
<feature type="transmembrane region" description="Helical" evidence="3">
    <location>
        <begin position="239"/>
        <end position="257"/>
    </location>
</feature>
<name>A0A318JJQ3_9NEIS</name>
<organism evidence="5 6">
    <name type="scientific">Aquitalea magnusonii</name>
    <dbReference type="NCBI Taxonomy" id="332411"/>
    <lineage>
        <taxon>Bacteria</taxon>
        <taxon>Pseudomonadati</taxon>
        <taxon>Pseudomonadota</taxon>
        <taxon>Betaproteobacteria</taxon>
        <taxon>Neisseriales</taxon>
        <taxon>Chromobacteriaceae</taxon>
        <taxon>Aquitalea</taxon>
    </lineage>
</organism>
<dbReference type="FunFam" id="3.30.70.270:FF:000001">
    <property type="entry name" value="Diguanylate cyclase domain protein"/>
    <property type="match status" value="1"/>
</dbReference>
<feature type="transmembrane region" description="Helical" evidence="3">
    <location>
        <begin position="156"/>
        <end position="179"/>
    </location>
</feature>
<dbReference type="Pfam" id="PF00990">
    <property type="entry name" value="GGDEF"/>
    <property type="match status" value="1"/>
</dbReference>
<dbReference type="InterPro" id="IPR029787">
    <property type="entry name" value="Nucleotide_cyclase"/>
</dbReference>
<feature type="transmembrane region" description="Helical" evidence="3">
    <location>
        <begin position="98"/>
        <end position="116"/>
    </location>
</feature>
<dbReference type="GO" id="GO:0043709">
    <property type="term" value="P:cell adhesion involved in single-species biofilm formation"/>
    <property type="evidence" value="ECO:0007669"/>
    <property type="project" value="TreeGrafter"/>
</dbReference>
<feature type="transmembrane region" description="Helical" evidence="3">
    <location>
        <begin position="291"/>
        <end position="311"/>
    </location>
</feature>